<keyword evidence="2" id="KW-1185">Reference proteome</keyword>
<accession>A0A1H8QMU0</accession>
<organism evidence="1 2">
    <name type="scientific">Actinacidiphila rubida</name>
    <dbReference type="NCBI Taxonomy" id="310780"/>
    <lineage>
        <taxon>Bacteria</taxon>
        <taxon>Bacillati</taxon>
        <taxon>Actinomycetota</taxon>
        <taxon>Actinomycetes</taxon>
        <taxon>Kitasatosporales</taxon>
        <taxon>Streptomycetaceae</taxon>
        <taxon>Actinacidiphila</taxon>
    </lineage>
</organism>
<dbReference type="Proteomes" id="UP000181951">
    <property type="component" value="Unassembled WGS sequence"/>
</dbReference>
<gene>
    <name evidence="1" type="ORF">SAMN05216267_103073</name>
</gene>
<dbReference type="RefSeq" id="WP_141726070.1">
    <property type="nucleotide sequence ID" value="NZ_FODD01000030.1"/>
</dbReference>
<evidence type="ECO:0000313" key="2">
    <source>
        <dbReference type="Proteomes" id="UP000181951"/>
    </source>
</evidence>
<reference evidence="1 2" key="1">
    <citation type="submission" date="2016-10" db="EMBL/GenBank/DDBJ databases">
        <authorList>
            <person name="de Groot N.N."/>
        </authorList>
    </citation>
    <scope>NUCLEOTIDE SEQUENCE [LARGE SCALE GENOMIC DNA]</scope>
    <source>
        <strain evidence="1 2">CGMCC 4.2026</strain>
    </source>
</reference>
<protein>
    <submittedName>
        <fullName evidence="1">Uncharacterized protein</fullName>
    </submittedName>
</protein>
<dbReference type="EMBL" id="FODD01000030">
    <property type="protein sequence ID" value="SEO55311.1"/>
    <property type="molecule type" value="Genomic_DNA"/>
</dbReference>
<dbReference type="OrthoDB" id="4224406at2"/>
<name>A0A1H8QMU0_9ACTN</name>
<evidence type="ECO:0000313" key="1">
    <source>
        <dbReference type="EMBL" id="SEO55311.1"/>
    </source>
</evidence>
<proteinExistence type="predicted"/>
<sequence length="190" mass="20126">MTAPSPPYWPDHERVGLVTVDDVWAAVSLPAEWAPIVLAILGGLSGPVWTDPGLTHWLWPVAPGGAGDWPDLTPVGVMRHGPGDMVLVPGSIGHNGVAWVRQPTSGRWFTHAALLRDAVEFILGPLGEAVALGPVTVCRYCAAPIRCGVLIDSFQSLSGPGRDTYACPSCFRDTVGGGARPLHTVRRVAR</sequence>
<dbReference type="AlphaFoldDB" id="A0A1H8QMU0"/>
<dbReference type="STRING" id="310780.SAMN05216267_103073"/>